<organism evidence="2 3">
    <name type="scientific">Paenirhodobacter populi</name>
    <dbReference type="NCBI Taxonomy" id="2306993"/>
    <lineage>
        <taxon>Bacteria</taxon>
        <taxon>Pseudomonadati</taxon>
        <taxon>Pseudomonadota</taxon>
        <taxon>Alphaproteobacteria</taxon>
        <taxon>Rhodobacterales</taxon>
        <taxon>Rhodobacter group</taxon>
        <taxon>Paenirhodobacter</taxon>
    </lineage>
</organism>
<dbReference type="InterPro" id="IPR037401">
    <property type="entry name" value="SnoaL-like"/>
</dbReference>
<feature type="domain" description="SnoaL-like" evidence="1">
    <location>
        <begin position="13"/>
        <end position="111"/>
    </location>
</feature>
<name>A0A443K3A8_9RHOB</name>
<dbReference type="AlphaFoldDB" id="A0A443K3A8"/>
<dbReference type="InterPro" id="IPR032710">
    <property type="entry name" value="NTF2-like_dom_sf"/>
</dbReference>
<reference evidence="2 3" key="2">
    <citation type="submission" date="2019-01" db="EMBL/GenBank/DDBJ databases">
        <authorList>
            <person name="Li Y."/>
        </authorList>
    </citation>
    <scope>NUCLEOTIDE SEQUENCE [LARGE SCALE GENOMIC DNA]</scope>
    <source>
        <strain evidence="2 3">D19-10-3-21</strain>
    </source>
</reference>
<proteinExistence type="predicted"/>
<accession>A0A443K3A8</accession>
<dbReference type="SUPFAM" id="SSF54427">
    <property type="entry name" value="NTF2-like"/>
    <property type="match status" value="1"/>
</dbReference>
<dbReference type="RefSeq" id="WP_128238305.1">
    <property type="nucleotide sequence ID" value="NZ_SAUX01000023.1"/>
</dbReference>
<dbReference type="Proteomes" id="UP000285295">
    <property type="component" value="Unassembled WGS sequence"/>
</dbReference>
<dbReference type="Pfam" id="PF12680">
    <property type="entry name" value="SnoaL_2"/>
    <property type="match status" value="1"/>
</dbReference>
<evidence type="ECO:0000313" key="3">
    <source>
        <dbReference type="Proteomes" id="UP000285295"/>
    </source>
</evidence>
<evidence type="ECO:0000259" key="1">
    <source>
        <dbReference type="Pfam" id="PF12680"/>
    </source>
</evidence>
<gene>
    <name evidence="2" type="ORF">D2T31_17365</name>
</gene>
<dbReference type="EMBL" id="SAUX01000023">
    <property type="protein sequence ID" value="RWR27232.1"/>
    <property type="molecule type" value="Genomic_DNA"/>
</dbReference>
<dbReference type="OrthoDB" id="8684708at2"/>
<evidence type="ECO:0000313" key="2">
    <source>
        <dbReference type="EMBL" id="RWR27232.1"/>
    </source>
</evidence>
<sequence>MRDITNELPPVIADYIAAQNQPDPIAFLDTFAPDALLNDAQREFLGHDAIRTWADKEVFGDNLKIEPQSAWEHSGGIVLHAKYEGDFDKTNLPDPLILTNYFCITQGKITQLIIVFNKTIWEPQTV</sequence>
<protein>
    <submittedName>
        <fullName evidence="2">Nuclear transport factor 2 family protein</fullName>
    </submittedName>
</protein>
<dbReference type="Gene3D" id="3.10.450.50">
    <property type="match status" value="1"/>
</dbReference>
<reference evidence="2 3" key="1">
    <citation type="submission" date="2019-01" db="EMBL/GenBank/DDBJ databases">
        <title>Sinorhodobacter populi sp. nov. isolated from the symptomatic bark tissue of Populus euramericana canker.</title>
        <authorList>
            <person name="Xu G."/>
        </authorList>
    </citation>
    <scope>NUCLEOTIDE SEQUENCE [LARGE SCALE GENOMIC DNA]</scope>
    <source>
        <strain evidence="2 3">D19-10-3-21</strain>
    </source>
</reference>
<comment type="caution">
    <text evidence="2">The sequence shown here is derived from an EMBL/GenBank/DDBJ whole genome shotgun (WGS) entry which is preliminary data.</text>
</comment>